<evidence type="ECO:0000313" key="2">
    <source>
        <dbReference type="EMBL" id="EAY72509.1"/>
    </source>
</evidence>
<proteinExistence type="predicted"/>
<protein>
    <submittedName>
        <fullName evidence="2">Uncharacterized protein</fullName>
    </submittedName>
</protein>
<dbReference type="EMBL" id="CM000126">
    <property type="protein sequence ID" value="EAY72509.1"/>
    <property type="molecule type" value="Genomic_DNA"/>
</dbReference>
<gene>
    <name evidence="2" type="ORF">OsI_00371</name>
</gene>
<dbReference type="Proteomes" id="UP000007015">
    <property type="component" value="Chromosome 1"/>
</dbReference>
<feature type="region of interest" description="Disordered" evidence="1">
    <location>
        <begin position="81"/>
        <end position="107"/>
    </location>
</feature>
<dbReference type="Gramene" id="BGIOSGA002407-TA">
    <property type="protein sequence ID" value="BGIOSGA002407-PA"/>
    <property type="gene ID" value="BGIOSGA002407"/>
</dbReference>
<reference evidence="2 3" key="1">
    <citation type="journal article" date="2005" name="PLoS Biol.">
        <title>The genomes of Oryza sativa: a history of duplications.</title>
        <authorList>
            <person name="Yu J."/>
            <person name="Wang J."/>
            <person name="Lin W."/>
            <person name="Li S."/>
            <person name="Li H."/>
            <person name="Zhou J."/>
            <person name="Ni P."/>
            <person name="Dong W."/>
            <person name="Hu S."/>
            <person name="Zeng C."/>
            <person name="Zhang J."/>
            <person name="Zhang Y."/>
            <person name="Li R."/>
            <person name="Xu Z."/>
            <person name="Li S."/>
            <person name="Li X."/>
            <person name="Zheng H."/>
            <person name="Cong L."/>
            <person name="Lin L."/>
            <person name="Yin J."/>
            <person name="Geng J."/>
            <person name="Li G."/>
            <person name="Shi J."/>
            <person name="Liu J."/>
            <person name="Lv H."/>
            <person name="Li J."/>
            <person name="Wang J."/>
            <person name="Deng Y."/>
            <person name="Ran L."/>
            <person name="Shi X."/>
            <person name="Wang X."/>
            <person name="Wu Q."/>
            <person name="Li C."/>
            <person name="Ren X."/>
            <person name="Wang J."/>
            <person name="Wang X."/>
            <person name="Li D."/>
            <person name="Liu D."/>
            <person name="Zhang X."/>
            <person name="Ji Z."/>
            <person name="Zhao W."/>
            <person name="Sun Y."/>
            <person name="Zhang Z."/>
            <person name="Bao J."/>
            <person name="Han Y."/>
            <person name="Dong L."/>
            <person name="Ji J."/>
            <person name="Chen P."/>
            <person name="Wu S."/>
            <person name="Liu J."/>
            <person name="Xiao Y."/>
            <person name="Bu D."/>
            <person name="Tan J."/>
            <person name="Yang L."/>
            <person name="Ye C."/>
            <person name="Zhang J."/>
            <person name="Xu J."/>
            <person name="Zhou Y."/>
            <person name="Yu Y."/>
            <person name="Zhang B."/>
            <person name="Zhuang S."/>
            <person name="Wei H."/>
            <person name="Liu B."/>
            <person name="Lei M."/>
            <person name="Yu H."/>
            <person name="Li Y."/>
            <person name="Xu H."/>
            <person name="Wei S."/>
            <person name="He X."/>
            <person name="Fang L."/>
            <person name="Zhang Z."/>
            <person name="Zhang Y."/>
            <person name="Huang X."/>
            <person name="Su Z."/>
            <person name="Tong W."/>
            <person name="Li J."/>
            <person name="Tong Z."/>
            <person name="Li S."/>
            <person name="Ye J."/>
            <person name="Wang L."/>
            <person name="Fang L."/>
            <person name="Lei T."/>
            <person name="Chen C."/>
            <person name="Chen H."/>
            <person name="Xu Z."/>
            <person name="Li H."/>
            <person name="Huang H."/>
            <person name="Zhang F."/>
            <person name="Xu H."/>
            <person name="Li N."/>
            <person name="Zhao C."/>
            <person name="Li S."/>
            <person name="Dong L."/>
            <person name="Huang Y."/>
            <person name="Li L."/>
            <person name="Xi Y."/>
            <person name="Qi Q."/>
            <person name="Li W."/>
            <person name="Zhang B."/>
            <person name="Hu W."/>
            <person name="Zhang Y."/>
            <person name="Tian X."/>
            <person name="Jiao Y."/>
            <person name="Liang X."/>
            <person name="Jin J."/>
            <person name="Gao L."/>
            <person name="Zheng W."/>
            <person name="Hao B."/>
            <person name="Liu S."/>
            <person name="Wang W."/>
            <person name="Yuan L."/>
            <person name="Cao M."/>
            <person name="McDermott J."/>
            <person name="Samudrala R."/>
            <person name="Wang J."/>
            <person name="Wong G.K."/>
            <person name="Yang H."/>
        </authorList>
    </citation>
    <scope>NUCLEOTIDE SEQUENCE [LARGE SCALE GENOMIC DNA]</scope>
    <source>
        <strain evidence="3">cv. 93-11</strain>
    </source>
</reference>
<accession>A2WKL3</accession>
<sequence>MPTRSWPRKKLAREAAMSVSVLCNAAEGLTDGSRAVRTVTYLIGADGVAADPGDGSEWQDGGPEHGPPQRAAAAAAAAVTGRFGQPERRPDLRHSGEEDHHEREVVGNHVALEEKAMRWLVNKRTCSHGEGEGAHSQELLHELPRRRRRRAGGAVLFAGGSGGFGGADLKTVATYLQHLQIVSTGLHHHCQLTYWLWSNQSPPQILQGEVNKRQPVYYIEVLPLVQGQL</sequence>
<dbReference type="HOGENOM" id="CLU_1211487_0_0_1"/>
<name>A2WKL3_ORYSI</name>
<evidence type="ECO:0000256" key="1">
    <source>
        <dbReference type="SAM" id="MobiDB-lite"/>
    </source>
</evidence>
<evidence type="ECO:0000313" key="3">
    <source>
        <dbReference type="Proteomes" id="UP000007015"/>
    </source>
</evidence>
<dbReference type="AlphaFoldDB" id="A2WKL3"/>
<organism evidence="2 3">
    <name type="scientific">Oryza sativa subsp. indica</name>
    <name type="common">Rice</name>
    <dbReference type="NCBI Taxonomy" id="39946"/>
    <lineage>
        <taxon>Eukaryota</taxon>
        <taxon>Viridiplantae</taxon>
        <taxon>Streptophyta</taxon>
        <taxon>Embryophyta</taxon>
        <taxon>Tracheophyta</taxon>
        <taxon>Spermatophyta</taxon>
        <taxon>Magnoliopsida</taxon>
        <taxon>Liliopsida</taxon>
        <taxon>Poales</taxon>
        <taxon>Poaceae</taxon>
        <taxon>BOP clade</taxon>
        <taxon>Oryzoideae</taxon>
        <taxon>Oryzeae</taxon>
        <taxon>Oryzinae</taxon>
        <taxon>Oryza</taxon>
        <taxon>Oryza sativa</taxon>
    </lineage>
</organism>
<keyword evidence="3" id="KW-1185">Reference proteome</keyword>
<feature type="region of interest" description="Disordered" evidence="1">
    <location>
        <begin position="48"/>
        <end position="69"/>
    </location>
</feature>
<feature type="compositionally biased region" description="Basic and acidic residues" evidence="1">
    <location>
        <begin position="85"/>
        <end position="107"/>
    </location>
</feature>